<feature type="compositionally biased region" description="Low complexity" evidence="5">
    <location>
        <begin position="550"/>
        <end position="578"/>
    </location>
</feature>
<feature type="region of interest" description="Disordered" evidence="5">
    <location>
        <begin position="1312"/>
        <end position="1375"/>
    </location>
</feature>
<keyword evidence="8" id="KW-1185">Reference proteome</keyword>
<dbReference type="PROSITE" id="PS50294">
    <property type="entry name" value="WD_REPEATS_REGION"/>
    <property type="match status" value="2"/>
</dbReference>
<gene>
    <name evidence="7" type="ORF">HXX76_012195</name>
</gene>
<dbReference type="PROSITE" id="PS50082">
    <property type="entry name" value="WD_REPEATS_2"/>
    <property type="match status" value="3"/>
</dbReference>
<feature type="domain" description="Nephrocystin 3-like N-terminal" evidence="6">
    <location>
        <begin position="278"/>
        <end position="408"/>
    </location>
</feature>
<evidence type="ECO:0000313" key="8">
    <source>
        <dbReference type="Proteomes" id="UP000650467"/>
    </source>
</evidence>
<evidence type="ECO:0000313" key="7">
    <source>
        <dbReference type="EMBL" id="KAG2427875.1"/>
    </source>
</evidence>
<evidence type="ECO:0000256" key="1">
    <source>
        <dbReference type="ARBA" id="ARBA00022574"/>
    </source>
</evidence>
<dbReference type="OrthoDB" id="2679630at2759"/>
<dbReference type="Pfam" id="PF24883">
    <property type="entry name" value="NPHP3_N"/>
    <property type="match status" value="1"/>
</dbReference>
<comment type="caution">
    <text evidence="7">The sequence shown here is derived from an EMBL/GenBank/DDBJ whole genome shotgun (WGS) entry which is preliminary data.</text>
</comment>
<feature type="compositionally biased region" description="Low complexity" evidence="5">
    <location>
        <begin position="1316"/>
        <end position="1357"/>
    </location>
</feature>
<dbReference type="InterPro" id="IPR050349">
    <property type="entry name" value="WD_LIS1/nudF_dynein_reg"/>
</dbReference>
<dbReference type="InterPro" id="IPR001680">
    <property type="entry name" value="WD40_rpt"/>
</dbReference>
<evidence type="ECO:0000256" key="5">
    <source>
        <dbReference type="SAM" id="MobiDB-lite"/>
    </source>
</evidence>
<dbReference type="PANTHER" id="PTHR44129">
    <property type="entry name" value="WD REPEAT-CONTAINING PROTEIN POP1"/>
    <property type="match status" value="1"/>
</dbReference>
<keyword evidence="4" id="KW-0175">Coiled coil</keyword>
<name>A0A835SW34_CHLIN</name>
<dbReference type="Gene3D" id="2.130.10.10">
    <property type="entry name" value="YVTN repeat-like/Quinoprotein amine dehydrogenase"/>
    <property type="match status" value="4"/>
</dbReference>
<feature type="compositionally biased region" description="Low complexity" evidence="5">
    <location>
        <begin position="1706"/>
        <end position="1718"/>
    </location>
</feature>
<feature type="region of interest" description="Disordered" evidence="5">
    <location>
        <begin position="1"/>
        <end position="23"/>
    </location>
</feature>
<feature type="region of interest" description="Disordered" evidence="5">
    <location>
        <begin position="550"/>
        <end position="587"/>
    </location>
</feature>
<feature type="region of interest" description="Disordered" evidence="5">
    <location>
        <begin position="1653"/>
        <end position="1673"/>
    </location>
</feature>
<evidence type="ECO:0000256" key="3">
    <source>
        <dbReference type="PROSITE-ProRule" id="PRU00221"/>
    </source>
</evidence>
<dbReference type="InterPro" id="IPR036322">
    <property type="entry name" value="WD40_repeat_dom_sf"/>
</dbReference>
<protein>
    <recommendedName>
        <fullName evidence="6">Nephrocystin 3-like N-terminal domain-containing protein</fullName>
    </recommendedName>
</protein>
<reference evidence="7" key="1">
    <citation type="journal article" date="2020" name="bioRxiv">
        <title>Comparative genomics of Chlamydomonas.</title>
        <authorList>
            <person name="Craig R.J."/>
            <person name="Hasan A.R."/>
            <person name="Ness R.W."/>
            <person name="Keightley P.D."/>
        </authorList>
    </citation>
    <scope>NUCLEOTIDE SEQUENCE</scope>
    <source>
        <strain evidence="7">SAG 7.73</strain>
    </source>
</reference>
<dbReference type="SUPFAM" id="SSF50978">
    <property type="entry name" value="WD40 repeat-like"/>
    <property type="match status" value="1"/>
</dbReference>
<accession>A0A835SW34</accession>
<feature type="region of interest" description="Disordered" evidence="5">
    <location>
        <begin position="667"/>
        <end position="712"/>
    </location>
</feature>
<keyword evidence="2" id="KW-0677">Repeat</keyword>
<dbReference type="InterPro" id="IPR011047">
    <property type="entry name" value="Quinoprotein_ADH-like_sf"/>
</dbReference>
<feature type="compositionally biased region" description="Pro residues" evidence="5">
    <location>
        <begin position="1363"/>
        <end position="1375"/>
    </location>
</feature>
<dbReference type="Proteomes" id="UP000650467">
    <property type="component" value="Unassembled WGS sequence"/>
</dbReference>
<dbReference type="SMART" id="SM00320">
    <property type="entry name" value="WD40"/>
    <property type="match status" value="12"/>
</dbReference>
<feature type="repeat" description="WD" evidence="3">
    <location>
        <begin position="1091"/>
        <end position="1132"/>
    </location>
</feature>
<evidence type="ECO:0000256" key="4">
    <source>
        <dbReference type="SAM" id="Coils"/>
    </source>
</evidence>
<feature type="compositionally biased region" description="Gly residues" evidence="5">
    <location>
        <begin position="1661"/>
        <end position="1672"/>
    </location>
</feature>
<dbReference type="InterPro" id="IPR015943">
    <property type="entry name" value="WD40/YVTN_repeat-like_dom_sf"/>
</dbReference>
<evidence type="ECO:0000259" key="6">
    <source>
        <dbReference type="Pfam" id="PF24883"/>
    </source>
</evidence>
<feature type="repeat" description="WD" evidence="3">
    <location>
        <begin position="1764"/>
        <end position="1805"/>
    </location>
</feature>
<dbReference type="InterPro" id="IPR056884">
    <property type="entry name" value="NPHP3-like_N"/>
</dbReference>
<feature type="region of interest" description="Disordered" evidence="5">
    <location>
        <begin position="1702"/>
        <end position="1756"/>
    </location>
</feature>
<evidence type="ECO:0000256" key="2">
    <source>
        <dbReference type="ARBA" id="ARBA00022737"/>
    </source>
</evidence>
<keyword evidence="1 3" id="KW-0853">WD repeat</keyword>
<feature type="compositionally biased region" description="Pro residues" evidence="5">
    <location>
        <begin position="1743"/>
        <end position="1756"/>
    </location>
</feature>
<dbReference type="EMBL" id="JAEHOC010000038">
    <property type="protein sequence ID" value="KAG2427875.1"/>
    <property type="molecule type" value="Genomic_DNA"/>
</dbReference>
<sequence>MAPKPTGVDDAPGLTPDGLIRDPGDPVETTRLGITLRGLRRLRRRLEDHFGGPEAFRSVSTADVNFKWVRPVTADRACRLLEAREEVAAEDVAPPAYFISHAWKNSLALLLDYLDSFLAAAADTIAVWIDILAVNQHEKTQQQKHDIGAFSDVVAACGAGTIVVLDIANCNPSTRGWCIFEWAHTLSAHGPDGLHVALTPADRAVVVNTLDVTKAECQFPADKDMILQVVSRQHGSTDTFNHKLRLQLLLEPLSYNVDMRRLLRRAAAAGTCWAFSPVAEWLAEPRATAPRVLCVAAGAGEGKSTISAALCAAAAASQSETAAATATAAAQELPPLPQLPAGGVSAYHFLKYNDQRRLDPVNIIKSLAFQLAMRIPSVRDNLLGQDAAQVAQLTDAGKAFKQLLLQPLKQHEEALQAAKSAAEARAQKAAKEAADAKATAAAAAAKAQAAKATAAEVAAVLRSEAGGGDAGGGDGGSGGGAVGVEAAANAAASTEAGAAAAAAAAEVAAASAATEAAAAAQAFEKLHLVLLLDALDEADPLSEQLQLQREQAAQLQPSRPQGTAAATAAAAVPQAGGANRPSGSGATAVPAAAATATSAPAPVYPTACSNSALQLLTGWLRRLPTWVRFVVTTRPDAASGQVLPSLERTFKPHGGVRLLRPHQLVAAPASTSRGGGDSSSESDAAGGQGSSTAAKDAASAQDSGGTVPDGGSGGGGGSVMVYATVAAGCLPPGSPAASLAAPSLPDLYRLYGSIFDDAWRRLESDAVRREVQDLLGVVLAAQEPLSHSLLQQMGLGHVIPSLPGYPHLFYVDEHHLYTIHKSLADWMAGGSINAGGGGAQVVAATDEGTAAVATEQAQQEHFARPDVLAAHLRLGTALAAARHTAAAAPPYLIKYLIHHLAAAAGSDAAGSINGEPSPSGGAVGDGPERVPAGVDLAAALLDEVLADFKFLELALARSRGPAIAESLGSMRRHTALSNDVLRWLSAHMQALQANPKSALESAQANCPLTSRLYRAAVAAAGTPWVPRLVVPFRPPASDWPAMTARLRDPVHPDCTVRAVAWSPDCRQVAVGGLLADVQVYDSVTCRLLATMEGHMECIQALDWSRDGRLIMSGAQDKTVRWFDVVTGQCVGAKAGHTGYVEAVAFHPTSTACASACNRGVVLVWEQPAVATTPGTQTQFKQLLGARGGCTDLAFSPDGAMLAAAHAAGVHVYSGRPPYERLRVLMYNMSPAQYSGLGFSQDSRFVAVARLHDDTVHVLDTKRSWHDVAHLTGRTKPGSYVAFSGSSTKVAAGDDTGVVYVYDIAQLYDFPPDGSNPLKSDPASLASLPSPPMSSLARADSPVDSGPPSVAASSPRSSCDGEEPPAPALPPEPITMPPMTTFHEHKRDEGTWRLLWLPVPGTEILASCGRDGTACAYDMALLPGDGLAGVVSYEGGLEVPPPARSYLHDKAHQPYMTALGVSPDGCWVATCASDNHVVITRTGTWERAAVLPAGREVLVSAAWSPDGRWLACGNAKDELRIFGVKDGGACWAEMRMLRGHRCLFWQLPNRGPLVLAAACLDRTIRMYHVSASPHASPAGWEQLPQTLGSPELFPGYISCMAASPDSSVLAVGVFGFAVHFFDGAEPYAHRGSVSLYGKEPMSAAMDDLAWLPPASGSSSSSGGTGSAGPGGSGASAAAAVRLRLAATGNFDEAFVFEMLTEDEAREQQQQDQAPAQELARATADTGEGEHGIAAPRAESAAKVAPPPPPKPTAPPPVVMRQQFEVKGHSAGVSALAVSPDSRWIATGSRDKSIRLWDAGTGQQVGVTLSGLHDGWVLGLRFAPDGSALYSISHDGKLGVLVPAARLLQAAQLPE</sequence>
<organism evidence="7 8">
    <name type="scientific">Chlamydomonas incerta</name>
    <dbReference type="NCBI Taxonomy" id="51695"/>
    <lineage>
        <taxon>Eukaryota</taxon>
        <taxon>Viridiplantae</taxon>
        <taxon>Chlorophyta</taxon>
        <taxon>core chlorophytes</taxon>
        <taxon>Chlorophyceae</taxon>
        <taxon>CS clade</taxon>
        <taxon>Chlamydomonadales</taxon>
        <taxon>Chlamydomonadaceae</taxon>
        <taxon>Chlamydomonas</taxon>
    </lineage>
</organism>
<feature type="coiled-coil region" evidence="4">
    <location>
        <begin position="408"/>
        <end position="439"/>
    </location>
</feature>
<dbReference type="Pfam" id="PF00400">
    <property type="entry name" value="WD40"/>
    <property type="match status" value="4"/>
</dbReference>
<feature type="repeat" description="WD" evidence="3">
    <location>
        <begin position="1133"/>
        <end position="1165"/>
    </location>
</feature>
<proteinExistence type="predicted"/>
<dbReference type="SUPFAM" id="SSF50998">
    <property type="entry name" value="Quinoprotein alcohol dehydrogenase-like"/>
    <property type="match status" value="1"/>
</dbReference>